<accession>A0AAV4T1F3</accession>
<name>A0AAV4T1F3_CAEEX</name>
<keyword evidence="3" id="KW-1185">Reference proteome</keyword>
<sequence>MCLGRSPSSLMSVGSMNTAEKQRKSLRVISTAASKNELMDWGYLCYGVLMLSCDYGQSVQLKIVPIDIKYRRTPATDSKVHKCGRYSENIAKLTHFRVRIRSLKNTDLHFKHRSVWNAVSSAYFIDKYNVRSWQLATLCSYLSRCHRLRPSDTRRQKTPRKIHEACHSSDSSDSTRNHDVRIHLRHTRHERNACHCQAPGAGGGVAGASDRQVCVLCARARKLTAFAVRSPNRSFAAAVRHVVRGAHPMRAGCARSQPPKLPDGATFEKRSRIARLAAVFACMTISARRNLDGSSRVRR</sequence>
<protein>
    <submittedName>
        <fullName evidence="2">Uncharacterized protein</fullName>
    </submittedName>
</protein>
<feature type="region of interest" description="Disordered" evidence="1">
    <location>
        <begin position="152"/>
        <end position="177"/>
    </location>
</feature>
<proteinExistence type="predicted"/>
<evidence type="ECO:0000313" key="3">
    <source>
        <dbReference type="Proteomes" id="UP001054945"/>
    </source>
</evidence>
<feature type="compositionally biased region" description="Basic and acidic residues" evidence="1">
    <location>
        <begin position="152"/>
        <end position="167"/>
    </location>
</feature>
<comment type="caution">
    <text evidence="2">The sequence shown here is derived from an EMBL/GenBank/DDBJ whole genome shotgun (WGS) entry which is preliminary data.</text>
</comment>
<dbReference type="EMBL" id="BPLR01010461">
    <property type="protein sequence ID" value="GIY39412.1"/>
    <property type="molecule type" value="Genomic_DNA"/>
</dbReference>
<dbReference type="AlphaFoldDB" id="A0AAV4T1F3"/>
<reference evidence="2 3" key="1">
    <citation type="submission" date="2021-06" db="EMBL/GenBank/DDBJ databases">
        <title>Caerostris extrusa draft genome.</title>
        <authorList>
            <person name="Kono N."/>
            <person name="Arakawa K."/>
        </authorList>
    </citation>
    <scope>NUCLEOTIDE SEQUENCE [LARGE SCALE GENOMIC DNA]</scope>
</reference>
<dbReference type="Proteomes" id="UP001054945">
    <property type="component" value="Unassembled WGS sequence"/>
</dbReference>
<evidence type="ECO:0000256" key="1">
    <source>
        <dbReference type="SAM" id="MobiDB-lite"/>
    </source>
</evidence>
<organism evidence="2 3">
    <name type="scientific">Caerostris extrusa</name>
    <name type="common">Bark spider</name>
    <name type="synonym">Caerostris bankana</name>
    <dbReference type="NCBI Taxonomy" id="172846"/>
    <lineage>
        <taxon>Eukaryota</taxon>
        <taxon>Metazoa</taxon>
        <taxon>Ecdysozoa</taxon>
        <taxon>Arthropoda</taxon>
        <taxon>Chelicerata</taxon>
        <taxon>Arachnida</taxon>
        <taxon>Araneae</taxon>
        <taxon>Araneomorphae</taxon>
        <taxon>Entelegynae</taxon>
        <taxon>Araneoidea</taxon>
        <taxon>Araneidae</taxon>
        <taxon>Caerostris</taxon>
    </lineage>
</organism>
<evidence type="ECO:0000313" key="2">
    <source>
        <dbReference type="EMBL" id="GIY39412.1"/>
    </source>
</evidence>
<gene>
    <name evidence="2" type="ORF">CEXT_452141</name>
</gene>